<sequence>MDTARQLTFLESNTSATPNKTNRKLIQEHFDKRRKGRQILFRWQSTATGQCRLKDGEGMDIGTNSFRQGTDAEQVQASPGGICLRWRHGKAADTTSMKKAKAKGMSGHDESRVRRDEAQRRNGSFGASDKQKAKDLARKTSTISMLGHGRTDPFITFPFDDDLMSVSYLIDHVQSLLLKAVFHFWPGLFPSKQQGIHNPANAIFLPHLRSDKLAYHTYLLNVSLNFDYLIAHHPRRKRHQMLRLNCMYEASRMAQNAIKQLPERPSGDDISDELIASVCCLSSASTESITAKTERMVSRFKSPLATIQHLDMWGTAGYSKPHRLAVVRLVELKGGLDRLKFGGLAAIIQLADLIDSSSKLMTPMLPYNSYASELPSPFTQLLSFRGQSYRSVVGFDILPLEVLRFDNLRLALSAVAESTTALDQWYHDGQLAEHLTELCEYRTRAHHMTLSLKDIALVRQEQFHFSTPAHASMYAVVRLTLLIYNNLVIFPLPTLTGIDTLLADMLASRLSDIVQDSPKLFTECSRLMLWVLMLGGISDSKDVHRAWYKDRFQEILKQLSLRKWLEIENCLASFLWCDFVLNTEAARFWSEK</sequence>
<keyword evidence="2" id="KW-1185">Reference proteome</keyword>
<protein>
    <submittedName>
        <fullName evidence="1">Uncharacterized protein</fullName>
    </submittedName>
</protein>
<name>A0ACC2ZVB8_9EURO</name>
<dbReference type="Proteomes" id="UP001172386">
    <property type="component" value="Unassembled WGS sequence"/>
</dbReference>
<reference evidence="1" key="1">
    <citation type="submission" date="2022-10" db="EMBL/GenBank/DDBJ databases">
        <title>Culturing micro-colonial fungi from biological soil crusts in the Mojave desert and describing Neophaeococcomyces mojavensis, and introducing the new genera and species Taxawa tesnikishii.</title>
        <authorList>
            <person name="Kurbessoian T."/>
            <person name="Stajich J.E."/>
        </authorList>
    </citation>
    <scope>NUCLEOTIDE SEQUENCE</scope>
    <source>
        <strain evidence="1">JES_112</strain>
    </source>
</reference>
<dbReference type="EMBL" id="JAPDRQ010000249">
    <property type="protein sequence ID" value="KAJ9651550.1"/>
    <property type="molecule type" value="Genomic_DNA"/>
</dbReference>
<evidence type="ECO:0000313" key="2">
    <source>
        <dbReference type="Proteomes" id="UP001172386"/>
    </source>
</evidence>
<proteinExistence type="predicted"/>
<comment type="caution">
    <text evidence="1">The sequence shown here is derived from an EMBL/GenBank/DDBJ whole genome shotgun (WGS) entry which is preliminary data.</text>
</comment>
<gene>
    <name evidence="1" type="ORF">H2198_009166</name>
</gene>
<organism evidence="1 2">
    <name type="scientific">Neophaeococcomyces mojaviensis</name>
    <dbReference type="NCBI Taxonomy" id="3383035"/>
    <lineage>
        <taxon>Eukaryota</taxon>
        <taxon>Fungi</taxon>
        <taxon>Dikarya</taxon>
        <taxon>Ascomycota</taxon>
        <taxon>Pezizomycotina</taxon>
        <taxon>Eurotiomycetes</taxon>
        <taxon>Chaetothyriomycetidae</taxon>
        <taxon>Chaetothyriales</taxon>
        <taxon>Chaetothyriales incertae sedis</taxon>
        <taxon>Neophaeococcomyces</taxon>
    </lineage>
</organism>
<accession>A0ACC2ZVB8</accession>
<evidence type="ECO:0000313" key="1">
    <source>
        <dbReference type="EMBL" id="KAJ9651550.1"/>
    </source>
</evidence>